<proteinExistence type="predicted"/>
<reference evidence="1" key="1">
    <citation type="submission" date="2021-06" db="EMBL/GenBank/DDBJ databases">
        <authorList>
            <person name="Kallberg Y."/>
            <person name="Tangrot J."/>
            <person name="Rosling A."/>
        </authorList>
    </citation>
    <scope>NUCLEOTIDE SEQUENCE</scope>
    <source>
        <strain evidence="1">28 12/20/2015</strain>
    </source>
</reference>
<sequence>MGFEKNQVVPIPLETVDHEKSVNNNITQGNNIIMEYKSILVE</sequence>
<accession>A0ACA9KDH4</accession>
<dbReference type="EMBL" id="CAJVPW010000851">
    <property type="protein sequence ID" value="CAG8467730.1"/>
    <property type="molecule type" value="Genomic_DNA"/>
</dbReference>
<protein>
    <submittedName>
        <fullName evidence="1">1990_t:CDS:1</fullName>
    </submittedName>
</protein>
<name>A0ACA9KDH4_9GLOM</name>
<organism evidence="1 2">
    <name type="scientific">Cetraspora pellucida</name>
    <dbReference type="NCBI Taxonomy" id="1433469"/>
    <lineage>
        <taxon>Eukaryota</taxon>
        <taxon>Fungi</taxon>
        <taxon>Fungi incertae sedis</taxon>
        <taxon>Mucoromycota</taxon>
        <taxon>Glomeromycotina</taxon>
        <taxon>Glomeromycetes</taxon>
        <taxon>Diversisporales</taxon>
        <taxon>Gigasporaceae</taxon>
        <taxon>Cetraspora</taxon>
    </lineage>
</organism>
<gene>
    <name evidence="1" type="ORF">SPELUC_LOCUS1550</name>
</gene>
<evidence type="ECO:0000313" key="1">
    <source>
        <dbReference type="EMBL" id="CAG8467730.1"/>
    </source>
</evidence>
<keyword evidence="2" id="KW-1185">Reference proteome</keyword>
<dbReference type="Proteomes" id="UP000789366">
    <property type="component" value="Unassembled WGS sequence"/>
</dbReference>
<comment type="caution">
    <text evidence="1">The sequence shown here is derived from an EMBL/GenBank/DDBJ whole genome shotgun (WGS) entry which is preliminary data.</text>
</comment>
<evidence type="ECO:0000313" key="2">
    <source>
        <dbReference type="Proteomes" id="UP000789366"/>
    </source>
</evidence>